<dbReference type="Proteomes" id="UP000299102">
    <property type="component" value="Unassembled WGS sequence"/>
</dbReference>
<evidence type="ECO:0000313" key="2">
    <source>
        <dbReference type="Proteomes" id="UP000299102"/>
    </source>
</evidence>
<proteinExistence type="predicted"/>
<keyword evidence="2" id="KW-1185">Reference proteome</keyword>
<gene>
    <name evidence="1" type="ORF">EVAR_67709_1</name>
</gene>
<organism evidence="1 2">
    <name type="scientific">Eumeta variegata</name>
    <name type="common">Bagworm moth</name>
    <name type="synonym">Eumeta japonica</name>
    <dbReference type="NCBI Taxonomy" id="151549"/>
    <lineage>
        <taxon>Eukaryota</taxon>
        <taxon>Metazoa</taxon>
        <taxon>Ecdysozoa</taxon>
        <taxon>Arthropoda</taxon>
        <taxon>Hexapoda</taxon>
        <taxon>Insecta</taxon>
        <taxon>Pterygota</taxon>
        <taxon>Neoptera</taxon>
        <taxon>Endopterygota</taxon>
        <taxon>Lepidoptera</taxon>
        <taxon>Glossata</taxon>
        <taxon>Ditrysia</taxon>
        <taxon>Tineoidea</taxon>
        <taxon>Psychidae</taxon>
        <taxon>Oiketicinae</taxon>
        <taxon>Eumeta</taxon>
    </lineage>
</organism>
<dbReference type="AlphaFoldDB" id="A0A4C2A0Z9"/>
<protein>
    <submittedName>
        <fullName evidence="1">Uncharacterized protein</fullName>
    </submittedName>
</protein>
<name>A0A4C2A0Z9_EUMVA</name>
<dbReference type="EMBL" id="BGZK01002294">
    <property type="protein sequence ID" value="GBP92655.1"/>
    <property type="molecule type" value="Genomic_DNA"/>
</dbReference>
<comment type="caution">
    <text evidence="1">The sequence shown here is derived from an EMBL/GenBank/DDBJ whole genome shotgun (WGS) entry which is preliminary data.</text>
</comment>
<evidence type="ECO:0000313" key="1">
    <source>
        <dbReference type="EMBL" id="GBP92655.1"/>
    </source>
</evidence>
<accession>A0A4C2A0Z9</accession>
<reference evidence="1 2" key="1">
    <citation type="journal article" date="2019" name="Commun. Biol.">
        <title>The bagworm genome reveals a unique fibroin gene that provides high tensile strength.</title>
        <authorList>
            <person name="Kono N."/>
            <person name="Nakamura H."/>
            <person name="Ohtoshi R."/>
            <person name="Tomita M."/>
            <person name="Numata K."/>
            <person name="Arakawa K."/>
        </authorList>
    </citation>
    <scope>NUCLEOTIDE SEQUENCE [LARGE SCALE GENOMIC DNA]</scope>
</reference>
<sequence>MSISQYRTLRIWNFRISNVPIGHRLIGGITMPTAYCFSATDFLAHPTDAVQSIFFVGRVTTRAKEIGNVRGNGPGADKSGRAESVIARKTFNDPPNYYYVALTRPAH</sequence>